<dbReference type="AlphaFoldDB" id="A0A1X0CWB8"/>
<keyword evidence="2" id="KW-1185">Reference proteome</keyword>
<reference evidence="1 2" key="1">
    <citation type="submission" date="2016-12" db="EMBL/GenBank/DDBJ databases">
        <title>The new phylogeny of genus Mycobacterium.</title>
        <authorList>
            <person name="Tortoli E."/>
            <person name="Trovato A."/>
            <person name="Cirillo D.M."/>
        </authorList>
    </citation>
    <scope>NUCLEOTIDE SEQUENCE [LARGE SCALE GENOMIC DNA]</scope>
    <source>
        <strain evidence="1 2">DSM 45130</strain>
    </source>
</reference>
<dbReference type="Proteomes" id="UP000192801">
    <property type="component" value="Unassembled WGS sequence"/>
</dbReference>
<dbReference type="EMBL" id="MVHS01000076">
    <property type="protein sequence ID" value="ORA64212.1"/>
    <property type="molecule type" value="Genomic_DNA"/>
</dbReference>
<feature type="non-terminal residue" evidence="1">
    <location>
        <position position="1"/>
    </location>
</feature>
<protein>
    <submittedName>
        <fullName evidence="1">Thioesterase</fullName>
    </submittedName>
</protein>
<accession>A0A1X0CWB8</accession>
<sequence>AEHGKSDFTLEATVTDANGTVVATSTGLYQLRAFGK</sequence>
<name>A0A1X0CWB8_9MYCO</name>
<evidence type="ECO:0000313" key="1">
    <source>
        <dbReference type="EMBL" id="ORA64212.1"/>
    </source>
</evidence>
<gene>
    <name evidence="1" type="ORF">BST26_20040</name>
</gene>
<organism evidence="1 2">
    <name type="scientific">Mycolicibacterium insubricum</name>
    <dbReference type="NCBI Taxonomy" id="444597"/>
    <lineage>
        <taxon>Bacteria</taxon>
        <taxon>Bacillati</taxon>
        <taxon>Actinomycetota</taxon>
        <taxon>Actinomycetes</taxon>
        <taxon>Mycobacteriales</taxon>
        <taxon>Mycobacteriaceae</taxon>
        <taxon>Mycolicibacterium</taxon>
    </lineage>
</organism>
<evidence type="ECO:0000313" key="2">
    <source>
        <dbReference type="Proteomes" id="UP000192801"/>
    </source>
</evidence>
<proteinExistence type="predicted"/>
<comment type="caution">
    <text evidence="1">The sequence shown here is derived from an EMBL/GenBank/DDBJ whole genome shotgun (WGS) entry which is preliminary data.</text>
</comment>
<dbReference type="Gene3D" id="3.10.129.10">
    <property type="entry name" value="Hotdog Thioesterase"/>
    <property type="match status" value="1"/>
</dbReference>